<reference evidence="11 12" key="1">
    <citation type="journal article" date="2014" name="Genome Announc.">
        <title>Complete Genome Sequence of the Extremely Halophilic Archaeon Haloarcula hispanica Strain N601.</title>
        <authorList>
            <person name="Ding J.Y."/>
            <person name="Chiang P.W."/>
            <person name="Hong M.J."/>
            <person name="Dyall-Smith M."/>
            <person name="Tang S.L."/>
        </authorList>
    </citation>
    <scope>NUCLEOTIDE SEQUENCE [LARGE SCALE GENOMIC DNA]</scope>
    <source>
        <strain evidence="11 12">N601</strain>
    </source>
</reference>
<feature type="region of interest" description="Disordered" evidence="8">
    <location>
        <begin position="1"/>
        <end position="33"/>
    </location>
</feature>
<dbReference type="Gene3D" id="1.10.472.170">
    <property type="match status" value="1"/>
</dbReference>
<evidence type="ECO:0000256" key="8">
    <source>
        <dbReference type="SAM" id="MobiDB-lite"/>
    </source>
</evidence>
<keyword evidence="4" id="KW-0479">Metal-binding</keyword>
<gene>
    <name evidence="11" type="ORF">HISP_16405</name>
</gene>
<dbReference type="AlphaFoldDB" id="V5TRQ9"/>
<dbReference type="PANTHER" id="PTHR11618">
    <property type="entry name" value="TRANSCRIPTION INITIATION FACTOR IIB-RELATED"/>
    <property type="match status" value="1"/>
</dbReference>
<evidence type="ECO:0000313" key="12">
    <source>
        <dbReference type="Proteomes" id="UP000018572"/>
    </source>
</evidence>
<dbReference type="HOGENOM" id="CLU_043736_0_0_2"/>
<dbReference type="InterPro" id="IPR000812">
    <property type="entry name" value="TFIIB"/>
</dbReference>
<keyword evidence="4" id="KW-0863">Zinc-finger</keyword>
<keyword evidence="6" id="KW-0805">Transcription regulation</keyword>
<evidence type="ECO:0000259" key="10">
    <source>
        <dbReference type="Pfam" id="PF08271"/>
    </source>
</evidence>
<dbReference type="KEGG" id="hhn:HISP_16405"/>
<keyword evidence="3" id="KW-0677">Repeat</keyword>
<sequence length="303" mass="33551">MSRNMSLQTVQTALSTATPSCPECGGELDSSGRETNCEDCGLVTEQDQIDRRPEWRTYDKEEQQRTGAPRTATRHDRGLSTNIGSVDSADISPRRRRRLARQRQLHGRSKFTSKRDRNLAHGLGETRRIASALSESNAVKEQAATFFKEAQNKDLLIGRSIEGGAAAAVYAACRCNGLVTMETVADVARCSASHIWNCYRTFLVELDLPIPVSLPVDWVARICSDLPFNVSPEIRQRALKLAQQATESTEINGRPDGIAVGALYLAGKESDIRLTQATICEPLDVHITTARQWFQKIEEHIVA</sequence>
<feature type="domain" description="TFIIB-type" evidence="10">
    <location>
        <begin position="21"/>
        <end position="57"/>
    </location>
</feature>
<keyword evidence="7" id="KW-0804">Transcription</keyword>
<dbReference type="EMBL" id="CP006885">
    <property type="protein sequence ID" value="AHB67627.1"/>
    <property type="molecule type" value="Genomic_DNA"/>
</dbReference>
<evidence type="ECO:0000256" key="6">
    <source>
        <dbReference type="ARBA" id="ARBA00023015"/>
    </source>
</evidence>
<feature type="compositionally biased region" description="Basic residues" evidence="8">
    <location>
        <begin position="94"/>
        <end position="112"/>
    </location>
</feature>
<dbReference type="GO" id="GO:0070897">
    <property type="term" value="P:transcription preinitiation complex assembly"/>
    <property type="evidence" value="ECO:0007669"/>
    <property type="project" value="InterPro"/>
</dbReference>
<evidence type="ECO:0000313" key="11">
    <source>
        <dbReference type="EMBL" id="AHB67627.1"/>
    </source>
</evidence>
<dbReference type="InterPro" id="IPR013150">
    <property type="entry name" value="TFIIB_cyclin"/>
</dbReference>
<evidence type="ECO:0000256" key="4">
    <source>
        <dbReference type="ARBA" id="ARBA00022771"/>
    </source>
</evidence>
<feature type="compositionally biased region" description="Basic and acidic residues" evidence="8">
    <location>
        <begin position="54"/>
        <end position="64"/>
    </location>
</feature>
<feature type="domain" description="Transcription factor TFIIB cyclin-like" evidence="9">
    <location>
        <begin position="215"/>
        <end position="300"/>
    </location>
</feature>
<evidence type="ECO:0000256" key="7">
    <source>
        <dbReference type="ARBA" id="ARBA00023163"/>
    </source>
</evidence>
<accession>V5TRQ9</accession>
<evidence type="ECO:0000259" key="9">
    <source>
        <dbReference type="Pfam" id="PF00382"/>
    </source>
</evidence>
<proteinExistence type="inferred from homology"/>
<dbReference type="GO" id="GO:0003743">
    <property type="term" value="F:translation initiation factor activity"/>
    <property type="evidence" value="ECO:0007669"/>
    <property type="project" value="UniProtKB-KW"/>
</dbReference>
<dbReference type="PANTHER" id="PTHR11618:SF13">
    <property type="entry name" value="TRANSCRIPTION INITIATION FACTOR IIB"/>
    <property type="match status" value="1"/>
</dbReference>
<evidence type="ECO:0000256" key="1">
    <source>
        <dbReference type="ARBA" id="ARBA00010857"/>
    </source>
</evidence>
<organism evidence="11 12">
    <name type="scientific">Haloarcula hispanica N601</name>
    <dbReference type="NCBI Taxonomy" id="1417673"/>
    <lineage>
        <taxon>Archaea</taxon>
        <taxon>Methanobacteriati</taxon>
        <taxon>Methanobacteriota</taxon>
        <taxon>Stenosarchaea group</taxon>
        <taxon>Halobacteria</taxon>
        <taxon>Halobacteriales</taxon>
        <taxon>Haloarculaceae</taxon>
        <taxon>Haloarcula</taxon>
    </lineage>
</organism>
<dbReference type="PRINTS" id="PR00685">
    <property type="entry name" value="TIFACTORIIB"/>
</dbReference>
<keyword evidence="12" id="KW-1185">Reference proteome</keyword>
<dbReference type="GO" id="GO:0008270">
    <property type="term" value="F:zinc ion binding"/>
    <property type="evidence" value="ECO:0007669"/>
    <property type="project" value="UniProtKB-KW"/>
</dbReference>
<dbReference type="InterPro" id="IPR013137">
    <property type="entry name" value="Znf_TFIIB"/>
</dbReference>
<feature type="domain" description="Transcription factor TFIIB cyclin-like" evidence="9">
    <location>
        <begin position="117"/>
        <end position="202"/>
    </location>
</feature>
<name>V5TRQ9_HALHI</name>
<feature type="compositionally biased region" description="Polar residues" evidence="8">
    <location>
        <begin position="1"/>
        <end position="19"/>
    </location>
</feature>
<dbReference type="GO" id="GO:0097550">
    <property type="term" value="C:transcription preinitiation complex"/>
    <property type="evidence" value="ECO:0007669"/>
    <property type="project" value="TreeGrafter"/>
</dbReference>
<dbReference type="SUPFAM" id="SSF57783">
    <property type="entry name" value="Zinc beta-ribbon"/>
    <property type="match status" value="1"/>
</dbReference>
<dbReference type="SUPFAM" id="SSF47954">
    <property type="entry name" value="Cyclin-like"/>
    <property type="match status" value="2"/>
</dbReference>
<dbReference type="InterPro" id="IPR023486">
    <property type="entry name" value="TFIIB_CS"/>
</dbReference>
<dbReference type="Pfam" id="PF00382">
    <property type="entry name" value="TFIIB"/>
    <property type="match status" value="2"/>
</dbReference>
<dbReference type="Proteomes" id="UP000018572">
    <property type="component" value="Chromosome 2"/>
</dbReference>
<keyword evidence="5" id="KW-0862">Zinc</keyword>
<dbReference type="InterPro" id="IPR036915">
    <property type="entry name" value="Cyclin-like_sf"/>
</dbReference>
<feature type="region of interest" description="Disordered" evidence="8">
    <location>
        <begin position="54"/>
        <end position="116"/>
    </location>
</feature>
<dbReference type="Gene3D" id="1.10.472.10">
    <property type="entry name" value="Cyclin-like"/>
    <property type="match status" value="1"/>
</dbReference>
<dbReference type="Pfam" id="PF08271">
    <property type="entry name" value="Zn_Ribbon_TF"/>
    <property type="match status" value="1"/>
</dbReference>
<dbReference type="GO" id="GO:0017025">
    <property type="term" value="F:TBP-class protein binding"/>
    <property type="evidence" value="ECO:0007669"/>
    <property type="project" value="InterPro"/>
</dbReference>
<evidence type="ECO:0000256" key="2">
    <source>
        <dbReference type="ARBA" id="ARBA00013932"/>
    </source>
</evidence>
<evidence type="ECO:0000256" key="3">
    <source>
        <dbReference type="ARBA" id="ARBA00022737"/>
    </source>
</evidence>
<evidence type="ECO:0000256" key="5">
    <source>
        <dbReference type="ARBA" id="ARBA00022833"/>
    </source>
</evidence>
<dbReference type="PROSITE" id="PS00782">
    <property type="entry name" value="TFIIB"/>
    <property type="match status" value="1"/>
</dbReference>
<protein>
    <recommendedName>
        <fullName evidence="2">Transcription initiation factor IIB</fullName>
    </recommendedName>
</protein>
<comment type="similarity">
    <text evidence="1">Belongs to the TFIIB family.</text>
</comment>